<evidence type="ECO:0000313" key="5">
    <source>
        <dbReference type="Proteomes" id="UP001259347"/>
    </source>
</evidence>
<feature type="transmembrane region" description="Helical" evidence="2">
    <location>
        <begin position="56"/>
        <end position="78"/>
    </location>
</feature>
<name>A0ABU1SFV1_9MICO</name>
<organism evidence="4 5">
    <name type="scientific">Microbacterium resistens</name>
    <dbReference type="NCBI Taxonomy" id="156977"/>
    <lineage>
        <taxon>Bacteria</taxon>
        <taxon>Bacillati</taxon>
        <taxon>Actinomycetota</taxon>
        <taxon>Actinomycetes</taxon>
        <taxon>Micrococcales</taxon>
        <taxon>Microbacteriaceae</taxon>
        <taxon>Microbacterium</taxon>
    </lineage>
</organism>
<dbReference type="InterPro" id="IPR025326">
    <property type="entry name" value="DUF4232"/>
</dbReference>
<feature type="transmembrane region" description="Helical" evidence="2">
    <location>
        <begin position="165"/>
        <end position="187"/>
    </location>
</feature>
<keyword evidence="5" id="KW-1185">Reference proteome</keyword>
<reference evidence="4 5" key="1">
    <citation type="submission" date="2023-07" db="EMBL/GenBank/DDBJ databases">
        <title>Sorghum-associated microbial communities from plants grown in Nebraska, USA.</title>
        <authorList>
            <person name="Schachtman D."/>
        </authorList>
    </citation>
    <scope>NUCLEOTIDE SEQUENCE [LARGE SCALE GENOMIC DNA]</scope>
    <source>
        <strain evidence="4 5">2980</strain>
    </source>
</reference>
<dbReference type="RefSeq" id="WP_310022343.1">
    <property type="nucleotide sequence ID" value="NZ_JAVDUM010000015.1"/>
</dbReference>
<feature type="transmembrane region" description="Helical" evidence="2">
    <location>
        <begin position="135"/>
        <end position="153"/>
    </location>
</feature>
<feature type="transmembrane region" description="Helical" evidence="2">
    <location>
        <begin position="12"/>
        <end position="36"/>
    </location>
</feature>
<dbReference type="Proteomes" id="UP001259347">
    <property type="component" value="Unassembled WGS sequence"/>
</dbReference>
<gene>
    <name evidence="4" type="ORF">J2Y69_003098</name>
</gene>
<comment type="caution">
    <text evidence="4">The sequence shown here is derived from an EMBL/GenBank/DDBJ whole genome shotgun (WGS) entry which is preliminary data.</text>
</comment>
<feature type="transmembrane region" description="Helical" evidence="2">
    <location>
        <begin position="90"/>
        <end position="123"/>
    </location>
</feature>
<proteinExistence type="predicted"/>
<keyword evidence="2" id="KW-0472">Membrane</keyword>
<evidence type="ECO:0000313" key="4">
    <source>
        <dbReference type="EMBL" id="MDR6868479.1"/>
    </source>
</evidence>
<keyword evidence="2" id="KW-1133">Transmembrane helix</keyword>
<evidence type="ECO:0000256" key="1">
    <source>
        <dbReference type="SAM" id="MobiDB-lite"/>
    </source>
</evidence>
<sequence>MPADVRLRRPWLISAIVGGLWLVVVFLSAVVSLTPFSRVQQAVLPSGVTPFFWSWAAPWPVLFPIAGAVAVALVHAAIMRVARPRGPFTATWLATVAAGAIAGMTVDVALVFGSLVANGWAIWGLDLGSRAAVGAYWGLLYGWIPGLIARRLARPGESVFSVRRGTPAIGIVLALGGLVLLGATQIFGDGATQAQLRAEEAMTEPAPADGAARPDPDAEGEPVPDHVKGAGVTGDDACTSERAMVLSGDVDGATGHRGLRLELMNFSDAPCVIEGYPDIAFGDQNDHLLAVTVERGSSFMATDPGATRVEIPAHASAVAYVGWDANSTQGALVARTFWVSALAGETRGSKPIDSDVISGSTVKVTAWELSTVGPSAP</sequence>
<dbReference type="Pfam" id="PF14016">
    <property type="entry name" value="DUF4232"/>
    <property type="match status" value="1"/>
</dbReference>
<evidence type="ECO:0000259" key="3">
    <source>
        <dbReference type="Pfam" id="PF14016"/>
    </source>
</evidence>
<accession>A0ABU1SFV1</accession>
<keyword evidence="2" id="KW-0812">Transmembrane</keyword>
<dbReference type="EMBL" id="JAVDUM010000015">
    <property type="protein sequence ID" value="MDR6868479.1"/>
    <property type="molecule type" value="Genomic_DNA"/>
</dbReference>
<feature type="region of interest" description="Disordered" evidence="1">
    <location>
        <begin position="198"/>
        <end position="235"/>
    </location>
</feature>
<feature type="domain" description="DUF4232" evidence="3">
    <location>
        <begin position="238"/>
        <end position="367"/>
    </location>
</feature>
<protein>
    <recommendedName>
        <fullName evidence="3">DUF4232 domain-containing protein</fullName>
    </recommendedName>
</protein>
<evidence type="ECO:0000256" key="2">
    <source>
        <dbReference type="SAM" id="Phobius"/>
    </source>
</evidence>